<reference evidence="1 2" key="1">
    <citation type="submission" date="2023-10" db="EMBL/GenBank/DDBJ databases">
        <title>Virgibacillus soli CC-YMP-6 genome.</title>
        <authorList>
            <person name="Miliotis G."/>
            <person name="Sengupta P."/>
            <person name="Hameed A."/>
            <person name="Chuvochina M."/>
            <person name="Mcdonagh F."/>
            <person name="Simpson A.C."/>
            <person name="Singh N.K."/>
            <person name="Rekha P.D."/>
            <person name="Raman K."/>
            <person name="Hugenholtz P."/>
            <person name="Venkateswaran K."/>
        </authorList>
    </citation>
    <scope>NUCLEOTIDE SEQUENCE [LARGE SCALE GENOMIC DNA]</scope>
    <source>
        <strain evidence="1 2">CC-YMP-6</strain>
    </source>
</reference>
<dbReference type="RefSeq" id="WP_320380019.1">
    <property type="nucleotide sequence ID" value="NZ_JAWDIQ010000002.1"/>
</dbReference>
<evidence type="ECO:0000313" key="2">
    <source>
        <dbReference type="Proteomes" id="UP001275315"/>
    </source>
</evidence>
<dbReference type="EMBL" id="JAWDIQ010000002">
    <property type="protein sequence ID" value="MDY0409212.1"/>
    <property type="molecule type" value="Genomic_DNA"/>
</dbReference>
<evidence type="ECO:0000313" key="1">
    <source>
        <dbReference type="EMBL" id="MDY0409212.1"/>
    </source>
</evidence>
<comment type="caution">
    <text evidence="1">The sequence shown here is derived from an EMBL/GenBank/DDBJ whole genome shotgun (WGS) entry which is preliminary data.</text>
</comment>
<accession>A0ABU5CTM9</accession>
<sequence>MVEEINDPADYKKSIIIPTIIKKRESCQAITASSANSELA</sequence>
<name>A0ABU5CTM9_9BACI</name>
<protein>
    <submittedName>
        <fullName evidence="1">Uncharacterized protein</fullName>
    </submittedName>
</protein>
<gene>
    <name evidence="1" type="ORF">RWD45_12370</name>
</gene>
<dbReference type="Proteomes" id="UP001275315">
    <property type="component" value="Unassembled WGS sequence"/>
</dbReference>
<organism evidence="1 2">
    <name type="scientific">Paracerasibacillus soli</name>
    <dbReference type="NCBI Taxonomy" id="480284"/>
    <lineage>
        <taxon>Bacteria</taxon>
        <taxon>Bacillati</taxon>
        <taxon>Bacillota</taxon>
        <taxon>Bacilli</taxon>
        <taxon>Bacillales</taxon>
        <taxon>Bacillaceae</taxon>
        <taxon>Paracerasibacillus</taxon>
    </lineage>
</organism>
<keyword evidence="2" id="KW-1185">Reference proteome</keyword>
<proteinExistence type="predicted"/>